<evidence type="ECO:0008006" key="3">
    <source>
        <dbReference type="Google" id="ProtNLM"/>
    </source>
</evidence>
<name>A0ABP7YYS5_9SPHI</name>
<dbReference type="Pfam" id="PF16132">
    <property type="entry name" value="DUF4843"/>
    <property type="match status" value="1"/>
</dbReference>
<dbReference type="InterPro" id="IPR032299">
    <property type="entry name" value="DUF4843"/>
</dbReference>
<reference evidence="2" key="1">
    <citation type="journal article" date="2019" name="Int. J. Syst. Evol. Microbiol.">
        <title>The Global Catalogue of Microorganisms (GCM) 10K type strain sequencing project: providing services to taxonomists for standard genome sequencing and annotation.</title>
        <authorList>
            <consortium name="The Broad Institute Genomics Platform"/>
            <consortium name="The Broad Institute Genome Sequencing Center for Infectious Disease"/>
            <person name="Wu L."/>
            <person name="Ma J."/>
        </authorList>
    </citation>
    <scope>NUCLEOTIDE SEQUENCE [LARGE SCALE GENOMIC DNA]</scope>
    <source>
        <strain evidence="2">JCM 16704</strain>
    </source>
</reference>
<evidence type="ECO:0000313" key="1">
    <source>
        <dbReference type="EMBL" id="GAA4143795.1"/>
    </source>
</evidence>
<dbReference type="PROSITE" id="PS51257">
    <property type="entry name" value="PROKAR_LIPOPROTEIN"/>
    <property type="match status" value="1"/>
</dbReference>
<gene>
    <name evidence="1" type="ORF">GCM10022216_26040</name>
</gene>
<dbReference type="RefSeq" id="WP_344675192.1">
    <property type="nucleotide sequence ID" value="NZ_BAAAZI010000011.1"/>
</dbReference>
<organism evidence="1 2">
    <name type="scientific">Sphingobacterium kyonggiense</name>
    <dbReference type="NCBI Taxonomy" id="714075"/>
    <lineage>
        <taxon>Bacteria</taxon>
        <taxon>Pseudomonadati</taxon>
        <taxon>Bacteroidota</taxon>
        <taxon>Sphingobacteriia</taxon>
        <taxon>Sphingobacteriales</taxon>
        <taxon>Sphingobacteriaceae</taxon>
        <taxon>Sphingobacterium</taxon>
    </lineage>
</organism>
<accession>A0ABP7YYS5</accession>
<evidence type="ECO:0000313" key="2">
    <source>
        <dbReference type="Proteomes" id="UP001500101"/>
    </source>
</evidence>
<keyword evidence="2" id="KW-1185">Reference proteome</keyword>
<dbReference type="EMBL" id="BAAAZI010000011">
    <property type="protein sequence ID" value="GAA4143795.1"/>
    <property type="molecule type" value="Genomic_DNA"/>
</dbReference>
<protein>
    <recommendedName>
        <fullName evidence="3">DUF4843 domain-containing protein</fullName>
    </recommendedName>
</protein>
<dbReference type="Proteomes" id="UP001500101">
    <property type="component" value="Unassembled WGS sequence"/>
</dbReference>
<comment type="caution">
    <text evidence="1">The sequence shown here is derived from an EMBL/GenBank/DDBJ whole genome shotgun (WGS) entry which is preliminary data.</text>
</comment>
<proteinExistence type="predicted"/>
<sequence length="257" mass="29912">MKTRFLTVFVLVFTTLFGCKQEEDLVPYDTSKTYIFFNDYNLDGGTTNYINEKSVSFAFHELDVKTIRVGIPVGIIGMPLDQDKEFSVIVDDKETTLSKDLYQIEKPVFHKGLINDSLFVILHKKADMNDKSYALKLTLKENDQFLLGVKNTLSMKLNVSNKLEEPSWWEDYSAFFGPFYSEVYQQWILTYYKGADPTPNSSGERFVYYWDNMPGYFTDLPNDKPILYNHILLVKKYFQDHVVYPNGDTSQPRILLP</sequence>